<dbReference type="RefSeq" id="WP_146890559.1">
    <property type="nucleotide sequence ID" value="NZ_BJXB01000039.1"/>
</dbReference>
<evidence type="ECO:0000313" key="3">
    <source>
        <dbReference type="Proteomes" id="UP000321306"/>
    </source>
</evidence>
<accession>A0A511N9Y8</accession>
<feature type="region of interest" description="Disordered" evidence="1">
    <location>
        <begin position="1"/>
        <end position="54"/>
    </location>
</feature>
<organism evidence="2 3">
    <name type="scientific">Deinococcus cellulosilyticus (strain DSM 18568 / NBRC 106333 / KACC 11606 / 5516J-15)</name>
    <dbReference type="NCBI Taxonomy" id="1223518"/>
    <lineage>
        <taxon>Bacteria</taxon>
        <taxon>Thermotogati</taxon>
        <taxon>Deinococcota</taxon>
        <taxon>Deinococci</taxon>
        <taxon>Deinococcales</taxon>
        <taxon>Deinococcaceae</taxon>
        <taxon>Deinococcus</taxon>
    </lineage>
</organism>
<comment type="caution">
    <text evidence="2">The sequence shown here is derived from an EMBL/GenBank/DDBJ whole genome shotgun (WGS) entry which is preliminary data.</text>
</comment>
<evidence type="ECO:0000313" key="2">
    <source>
        <dbReference type="EMBL" id="GEM49642.1"/>
    </source>
</evidence>
<feature type="compositionally biased region" description="Acidic residues" evidence="1">
    <location>
        <begin position="20"/>
        <end position="44"/>
    </location>
</feature>
<reference evidence="2 3" key="1">
    <citation type="submission" date="2019-07" db="EMBL/GenBank/DDBJ databases">
        <title>Whole genome shotgun sequence of Deinococcus cellulosilyticus NBRC 106333.</title>
        <authorList>
            <person name="Hosoyama A."/>
            <person name="Uohara A."/>
            <person name="Ohji S."/>
            <person name="Ichikawa N."/>
        </authorList>
    </citation>
    <scope>NUCLEOTIDE SEQUENCE [LARGE SCALE GENOMIC DNA]</scope>
    <source>
        <strain evidence="2 3">NBRC 106333</strain>
    </source>
</reference>
<gene>
    <name evidence="2" type="ORF">DC3_52770</name>
</gene>
<evidence type="ECO:0000256" key="1">
    <source>
        <dbReference type="SAM" id="MobiDB-lite"/>
    </source>
</evidence>
<protein>
    <submittedName>
        <fullName evidence="2">Uncharacterized protein</fullName>
    </submittedName>
</protein>
<keyword evidence="3" id="KW-1185">Reference proteome</keyword>
<proteinExistence type="predicted"/>
<dbReference type="Proteomes" id="UP000321306">
    <property type="component" value="Unassembled WGS sequence"/>
</dbReference>
<sequence length="70" mass="7993">MDELNQGLQEGFLRMNWDSVLDDPEAQQGEYGEEDLGPEPDPEEDPPRRYGPAVFGGDVEVEYEHDPAEW</sequence>
<name>A0A511N9Y8_DEIC1</name>
<dbReference type="AlphaFoldDB" id="A0A511N9Y8"/>
<dbReference type="EMBL" id="BJXB01000039">
    <property type="protein sequence ID" value="GEM49642.1"/>
    <property type="molecule type" value="Genomic_DNA"/>
</dbReference>